<organism evidence="1 2">
    <name type="scientific">Nepenthes gracilis</name>
    <name type="common">Slender pitcher plant</name>
    <dbReference type="NCBI Taxonomy" id="150966"/>
    <lineage>
        <taxon>Eukaryota</taxon>
        <taxon>Viridiplantae</taxon>
        <taxon>Streptophyta</taxon>
        <taxon>Embryophyta</taxon>
        <taxon>Tracheophyta</taxon>
        <taxon>Spermatophyta</taxon>
        <taxon>Magnoliopsida</taxon>
        <taxon>eudicotyledons</taxon>
        <taxon>Gunneridae</taxon>
        <taxon>Pentapetalae</taxon>
        <taxon>Caryophyllales</taxon>
        <taxon>Nepenthaceae</taxon>
        <taxon>Nepenthes</taxon>
    </lineage>
</organism>
<dbReference type="AlphaFoldDB" id="A0AAD3SQG1"/>
<gene>
    <name evidence="1" type="ORF">Nepgr_017986</name>
</gene>
<comment type="caution">
    <text evidence="1">The sequence shown here is derived from an EMBL/GenBank/DDBJ whole genome shotgun (WGS) entry which is preliminary data.</text>
</comment>
<name>A0AAD3SQG1_NEPGR</name>
<protein>
    <submittedName>
        <fullName evidence="1">Uncharacterized protein</fullName>
    </submittedName>
</protein>
<sequence>MQKPLLLLGGFATERTGSKSNGLLIMERLCCGVEFSCCQIESSLYAIFCCCYCSPAFPDEARLEVYVLAALPNK</sequence>
<reference evidence="1" key="1">
    <citation type="submission" date="2023-05" db="EMBL/GenBank/DDBJ databases">
        <title>Nepenthes gracilis genome sequencing.</title>
        <authorList>
            <person name="Fukushima K."/>
        </authorList>
    </citation>
    <scope>NUCLEOTIDE SEQUENCE</scope>
    <source>
        <strain evidence="1">SING2019-196</strain>
    </source>
</reference>
<dbReference type="EMBL" id="BSYO01000016">
    <property type="protein sequence ID" value="GMH16145.1"/>
    <property type="molecule type" value="Genomic_DNA"/>
</dbReference>
<evidence type="ECO:0000313" key="2">
    <source>
        <dbReference type="Proteomes" id="UP001279734"/>
    </source>
</evidence>
<keyword evidence="2" id="KW-1185">Reference proteome</keyword>
<proteinExistence type="predicted"/>
<evidence type="ECO:0000313" key="1">
    <source>
        <dbReference type="EMBL" id="GMH16145.1"/>
    </source>
</evidence>
<accession>A0AAD3SQG1</accession>
<dbReference type="Proteomes" id="UP001279734">
    <property type="component" value="Unassembled WGS sequence"/>
</dbReference>